<protein>
    <recommendedName>
        <fullName evidence="4">CBM6 domain-containing protein</fullName>
    </recommendedName>
</protein>
<organism evidence="2 3">
    <name type="scientific">Candidatus Dormiibacter inghamiae</name>
    <dbReference type="NCBI Taxonomy" id="3127013"/>
    <lineage>
        <taxon>Bacteria</taxon>
        <taxon>Bacillati</taxon>
        <taxon>Candidatus Dormiibacterota</taxon>
        <taxon>Candidatus Dormibacteria</taxon>
        <taxon>Candidatus Dormibacterales</taxon>
        <taxon>Candidatus Dormibacteraceae</taxon>
        <taxon>Candidatus Dormiibacter</taxon>
    </lineage>
</organism>
<evidence type="ECO:0000313" key="3">
    <source>
        <dbReference type="Proteomes" id="UP000620075"/>
    </source>
</evidence>
<reference evidence="2 3" key="1">
    <citation type="submission" date="2020-10" db="EMBL/GenBank/DDBJ databases">
        <title>Ca. Dormibacterota MAGs.</title>
        <authorList>
            <person name="Montgomery K."/>
        </authorList>
    </citation>
    <scope>NUCLEOTIDE SEQUENCE [LARGE SCALE GENOMIC DNA]</scope>
    <source>
        <strain evidence="2">SC8811_S16_3</strain>
    </source>
</reference>
<evidence type="ECO:0000313" key="2">
    <source>
        <dbReference type="EMBL" id="MBJ7602376.1"/>
    </source>
</evidence>
<comment type="caution">
    <text evidence="2">The sequence shown here is derived from an EMBL/GenBank/DDBJ whole genome shotgun (WGS) entry which is preliminary data.</text>
</comment>
<sequence length="678" mass="71133">MRLGLPLAAAFAVLMGAVGGTSVAAQDAAGSLGPGVVNLGHLDFLHDSVPYPAGPPGHATTDPGSPIDTWWVYANFNPTTGAYTRTGGGAYDPGTNTYGQGAFDTDDVSRAAVAYLTHYRYYHDRHSLEMARGALRFVLYMQTISGPNAGNFVLWMQPGGALNLNPTPPDQPNPADSGASYWMARSIWAIGEGYATFRESDPGFASVLAARMRLAMTRLDAELLAPNFGHYYTLHGYRTPAWLIADGADASSEALLGLTAFTRATGDRQARDLGDELGTGIAGYHLGGGRDWPWGALMPWTRSVSDWHAWGAHMSMALAVAAGPLGKPGWLQAARLDASSFELHQQLSFGPINGLEPAPDDLSQIAYGDETTVDGLLAVGRATGSDAFQRWAGIAASWLFGDNPAGTPMYQPATGVVFDGINGDGTVNRNSGAESTIEGLLALMNAVHDPVARGYVSYGHVVAHTSYQKVEAEAGALSGAATVVKPASAWTGEALWSGGAYVDLGPGGRVDVPVQAANAGRHLLYLVFDKQQGAAAEVGVSVSVDGKPAGVDHQGGAGSQGDSPNPDYLWIDGLQLPSALSAGSHTITLSYAGSGAQHAKIDAVLLQPEVESKVLQDGSRQLALYKSLAGQPAPFQLPPGRSWRISVYDRDGEDVPEEENGHVRLQIPPYGSVIASSR</sequence>
<evidence type="ECO:0008006" key="4">
    <source>
        <dbReference type="Google" id="ProtNLM"/>
    </source>
</evidence>
<accession>A0A934NBE8</accession>
<dbReference type="SUPFAM" id="SSF48208">
    <property type="entry name" value="Six-hairpin glycosidases"/>
    <property type="match status" value="1"/>
</dbReference>
<dbReference type="RefSeq" id="WP_338176848.1">
    <property type="nucleotide sequence ID" value="NZ_JAEKNQ010000019.1"/>
</dbReference>
<keyword evidence="1" id="KW-0732">Signal</keyword>
<gene>
    <name evidence="2" type="ORF">JF888_04170</name>
</gene>
<feature type="chain" id="PRO_5037137840" description="CBM6 domain-containing protein" evidence="1">
    <location>
        <begin position="25"/>
        <end position="678"/>
    </location>
</feature>
<dbReference type="Proteomes" id="UP000620075">
    <property type="component" value="Unassembled WGS sequence"/>
</dbReference>
<evidence type="ECO:0000256" key="1">
    <source>
        <dbReference type="SAM" id="SignalP"/>
    </source>
</evidence>
<dbReference type="EMBL" id="JAEKNQ010000019">
    <property type="protein sequence ID" value="MBJ7602376.1"/>
    <property type="molecule type" value="Genomic_DNA"/>
</dbReference>
<dbReference type="Gene3D" id="2.60.120.260">
    <property type="entry name" value="Galactose-binding domain-like"/>
    <property type="match status" value="1"/>
</dbReference>
<dbReference type="AlphaFoldDB" id="A0A934NBE8"/>
<feature type="signal peptide" evidence="1">
    <location>
        <begin position="1"/>
        <end position="24"/>
    </location>
</feature>
<name>A0A934NBE8_9BACT</name>
<proteinExistence type="predicted"/>
<dbReference type="InterPro" id="IPR008928">
    <property type="entry name" value="6-hairpin_glycosidase_sf"/>
</dbReference>
<dbReference type="GO" id="GO:0005975">
    <property type="term" value="P:carbohydrate metabolic process"/>
    <property type="evidence" value="ECO:0007669"/>
    <property type="project" value="InterPro"/>
</dbReference>